<organism evidence="2 3">
    <name type="scientific">Paenimyroides ummariense</name>
    <dbReference type="NCBI Taxonomy" id="913024"/>
    <lineage>
        <taxon>Bacteria</taxon>
        <taxon>Pseudomonadati</taxon>
        <taxon>Bacteroidota</taxon>
        <taxon>Flavobacteriia</taxon>
        <taxon>Flavobacteriales</taxon>
        <taxon>Flavobacteriaceae</taxon>
        <taxon>Paenimyroides</taxon>
    </lineage>
</organism>
<reference evidence="3" key="1">
    <citation type="submission" date="2016-10" db="EMBL/GenBank/DDBJ databases">
        <authorList>
            <person name="Varghese N."/>
            <person name="Submissions S."/>
        </authorList>
    </citation>
    <scope>NUCLEOTIDE SEQUENCE [LARGE SCALE GENOMIC DNA]</scope>
    <source>
        <strain evidence="3">DS-12</strain>
    </source>
</reference>
<keyword evidence="1" id="KW-1133">Transmembrane helix</keyword>
<keyword evidence="1" id="KW-0812">Transmembrane</keyword>
<dbReference type="AlphaFoldDB" id="A0A1I4Z4Z3"/>
<evidence type="ECO:0000313" key="2">
    <source>
        <dbReference type="EMBL" id="SFN45345.1"/>
    </source>
</evidence>
<proteinExistence type="predicted"/>
<gene>
    <name evidence="2" type="ORF">SAMN05421741_105168</name>
</gene>
<evidence type="ECO:0000256" key="1">
    <source>
        <dbReference type="SAM" id="Phobius"/>
    </source>
</evidence>
<dbReference type="STRING" id="913024.SAMN05421741_105168"/>
<dbReference type="InterPro" id="IPR016024">
    <property type="entry name" value="ARM-type_fold"/>
</dbReference>
<sequence length="358" mass="40956">MGTVHLSILIHDLVLIFLTVLVLILIMMGAVLFYGFYQYKSLKNKRDWESVIDSRVSNAIVFSEEKEVQESEFFHSHSQEGSFRNLLLEKLVSSKKKFSGVAQDEIQRLFVNYELNKEAVQNLNSTKPYIIAGGIQEVTAMKMTDSLPQVEKYLKHPAAQVYNEAQYAMVVFKGFSGLAFLNTLDTVLSDWQQLRLLGSLQMIPNDTDLSVELWLKSSNLSVVIFTLKLIQKFQMLALYDQVKGLLYHASEKVRLNAVLTLQVLENDRTKDDFMEAYPLQPVKVQLAILRAMKYSNDKRYYDFFMTQLNNQPIVALKIEAAQALLALGFSESLKETAHSKAVSEQIREIVKHVLQQKI</sequence>
<dbReference type="SUPFAM" id="SSF48371">
    <property type="entry name" value="ARM repeat"/>
    <property type="match status" value="1"/>
</dbReference>
<evidence type="ECO:0000313" key="3">
    <source>
        <dbReference type="Proteomes" id="UP000199036"/>
    </source>
</evidence>
<protein>
    <recommendedName>
        <fullName evidence="4">HEAT repeat-containing protein</fullName>
    </recommendedName>
</protein>
<name>A0A1I4Z4Z3_9FLAO</name>
<dbReference type="RefSeq" id="WP_143095589.1">
    <property type="nucleotide sequence ID" value="NZ_FOVI01000005.1"/>
</dbReference>
<keyword evidence="3" id="KW-1185">Reference proteome</keyword>
<dbReference type="Proteomes" id="UP000199036">
    <property type="component" value="Unassembled WGS sequence"/>
</dbReference>
<accession>A0A1I4Z4Z3</accession>
<evidence type="ECO:0008006" key="4">
    <source>
        <dbReference type="Google" id="ProtNLM"/>
    </source>
</evidence>
<keyword evidence="1" id="KW-0472">Membrane</keyword>
<dbReference type="EMBL" id="FOVI01000005">
    <property type="protein sequence ID" value="SFN45345.1"/>
    <property type="molecule type" value="Genomic_DNA"/>
</dbReference>
<dbReference type="OrthoDB" id="1454284at2"/>
<feature type="transmembrane region" description="Helical" evidence="1">
    <location>
        <begin position="13"/>
        <end position="37"/>
    </location>
</feature>